<sequence length="239" mass="27099">MPALLSSQIWPLRRSVLLFDDRRPTTPPQAMEDKEAFVGLFFGREAFVDAHGGFYYVAAGQRRHIRQEHVKQIMCPDGIEIANNTVHKNNVGVPSASSSSSASTPTSLSASIPDELPSAHQNDLAFIAQPQTSVLGVRFQIVQMGKGTFPLYLNQTVKIDYTVWYDYFEGNKMVHKKGWSVVVSDLYFPWEREAVLSMRVGEIRRMIVPPSVHRLGKTKRYVEIRLIHMEHTRTLNSRG</sequence>
<dbReference type="InParanoid" id="A0A0G4F212"/>
<feature type="region of interest" description="Disordered" evidence="1">
    <location>
        <begin position="90"/>
        <end position="114"/>
    </location>
</feature>
<reference evidence="2 3" key="1">
    <citation type="submission" date="2014-11" db="EMBL/GenBank/DDBJ databases">
        <authorList>
            <person name="Zhu J."/>
            <person name="Qi W."/>
            <person name="Song R."/>
        </authorList>
    </citation>
    <scope>NUCLEOTIDE SEQUENCE [LARGE SCALE GENOMIC DNA]</scope>
</reference>
<dbReference type="EMBL" id="CDMY01000364">
    <property type="protein sequence ID" value="CEM05788.1"/>
    <property type="molecule type" value="Genomic_DNA"/>
</dbReference>
<dbReference type="Gene3D" id="3.10.50.40">
    <property type="match status" value="1"/>
</dbReference>
<dbReference type="OrthoDB" id="77911at2759"/>
<dbReference type="PhylomeDB" id="A0A0G4F212"/>
<evidence type="ECO:0000256" key="1">
    <source>
        <dbReference type="SAM" id="MobiDB-lite"/>
    </source>
</evidence>
<dbReference type="AlphaFoldDB" id="A0A0G4F212"/>
<accession>A0A0G4F212</accession>
<keyword evidence="3" id="KW-1185">Reference proteome</keyword>
<evidence type="ECO:0000313" key="3">
    <source>
        <dbReference type="Proteomes" id="UP000041254"/>
    </source>
</evidence>
<dbReference type="VEuPathDB" id="CryptoDB:Vbra_14326"/>
<feature type="compositionally biased region" description="Low complexity" evidence="1">
    <location>
        <begin position="94"/>
        <end position="111"/>
    </location>
</feature>
<proteinExistence type="predicted"/>
<dbReference type="GO" id="GO:0003755">
    <property type="term" value="F:peptidyl-prolyl cis-trans isomerase activity"/>
    <property type="evidence" value="ECO:0007669"/>
    <property type="project" value="InterPro"/>
</dbReference>
<name>A0A0G4F212_VITBC</name>
<dbReference type="SUPFAM" id="SSF54534">
    <property type="entry name" value="FKBP-like"/>
    <property type="match status" value="1"/>
</dbReference>
<dbReference type="InterPro" id="IPR046357">
    <property type="entry name" value="PPIase_dom_sf"/>
</dbReference>
<protein>
    <submittedName>
        <fullName evidence="2">Uncharacterized protein</fullName>
    </submittedName>
</protein>
<dbReference type="Proteomes" id="UP000041254">
    <property type="component" value="Unassembled WGS sequence"/>
</dbReference>
<gene>
    <name evidence="2" type="ORF">Vbra_14326</name>
</gene>
<organism evidence="2 3">
    <name type="scientific">Vitrella brassicaformis (strain CCMP3155)</name>
    <dbReference type="NCBI Taxonomy" id="1169540"/>
    <lineage>
        <taxon>Eukaryota</taxon>
        <taxon>Sar</taxon>
        <taxon>Alveolata</taxon>
        <taxon>Colpodellida</taxon>
        <taxon>Vitrellaceae</taxon>
        <taxon>Vitrella</taxon>
    </lineage>
</organism>
<evidence type="ECO:0000313" key="2">
    <source>
        <dbReference type="EMBL" id="CEM05788.1"/>
    </source>
</evidence>